<reference evidence="2" key="2">
    <citation type="journal article" date="2021" name="PeerJ">
        <title>Extensive microbial diversity within the chicken gut microbiome revealed by metagenomics and culture.</title>
        <authorList>
            <person name="Gilroy R."/>
            <person name="Ravi A."/>
            <person name="Getino M."/>
            <person name="Pursley I."/>
            <person name="Horton D.L."/>
            <person name="Alikhan N.F."/>
            <person name="Baker D."/>
            <person name="Gharbi K."/>
            <person name="Hall N."/>
            <person name="Watson M."/>
            <person name="Adriaenssens E.M."/>
            <person name="Foster-Nyarko E."/>
            <person name="Jarju S."/>
            <person name="Secka A."/>
            <person name="Antonio M."/>
            <person name="Oren A."/>
            <person name="Chaudhuri R.R."/>
            <person name="La Ragione R."/>
            <person name="Hildebrand F."/>
            <person name="Pallen M.J."/>
        </authorList>
    </citation>
    <scope>NUCLEOTIDE SEQUENCE</scope>
    <source>
        <strain evidence="2">10406</strain>
    </source>
</reference>
<evidence type="ECO:0000313" key="3">
    <source>
        <dbReference type="Proteomes" id="UP000886857"/>
    </source>
</evidence>
<sequence length="820" mass="87629">MRKSKKFAAFIAAALVFAIAVPLFAACTPRTDGGEHSQHNYDPASGVWEWNDDLTEAYFVLTCLDADCGHVERMPAAVRDISGNDGPTCTEGGARRARASVILDGRGHIDEESKEMGALGHSIEDKADTGYHWRECSRCGLVENKAEHAFGPFTRDVNGHSRVCAECGYVHSGRHSNDIFDTCTICGFEGGNENGGTGDNPSKPNLAQTSTALPAVIKNIYATYKNVKIDGTAPIGIDAAIGVVVDGVTYGLFAKGNLDLTKSNAEDKTEFYIGLDKKDGARENLFSLAYDVPSIDTPYLYVGSSSAGYFKTKGLSISEMLYDSANQQYADEAAATSAEEGVDLVDTIAELAGGLLGNAIFGSTVQMNQSATGGVQYVFTLDVQYMLSTFGSQITQLLSLVKQFAGSSFDLDAYIGPVVDGIAYLLPEEDREAIVGTEMTPVTDASRKLSNLFRVLAQKMGNASDAKAYNIIIKMAFDFNPDNTFAGAVIGVDASKYVDHLNNTAASEEDKIDFDGKVQIKIDKLVISNTAVSDPFSEADAELKALIADTDAEAHNILDFDFEIAAEGDGDSGDGDSYVIKADFDLDPFVLTETVKYSDMTKGEDGNYAQSAEGQEFWKEKMAAALASMGTATVLIAKEGFTGSTFDGTVEGVDSKSVIVYAEIDSTGIDVFVWDPVNNMEVIFGDPTFPLTWSDLIDKLAQPVAGTSAENDPLALIQEIFGYVGNILPLLDLLSAEIEIDEAAGTLTLGYASVIENVVWPILDIFVTEANSGWIDANLNNLLATIFGSVTDGVADPADSVTFTLKSFNYCGTAIYPAAE</sequence>
<organism evidence="2 3">
    <name type="scientific">Candidatus Limadaptatus stercoripullorum</name>
    <dbReference type="NCBI Taxonomy" id="2840846"/>
    <lineage>
        <taxon>Bacteria</taxon>
        <taxon>Bacillati</taxon>
        <taxon>Bacillota</taxon>
        <taxon>Clostridia</taxon>
        <taxon>Eubacteriales</taxon>
        <taxon>Candidatus Limadaptatus</taxon>
    </lineage>
</organism>
<protein>
    <submittedName>
        <fullName evidence="2">Uncharacterized protein</fullName>
    </submittedName>
</protein>
<dbReference type="PROSITE" id="PS51257">
    <property type="entry name" value="PROKAR_LIPOPROTEIN"/>
    <property type="match status" value="1"/>
</dbReference>
<comment type="caution">
    <text evidence="2">The sequence shown here is derived from an EMBL/GenBank/DDBJ whole genome shotgun (WGS) entry which is preliminary data.</text>
</comment>
<evidence type="ECO:0000313" key="2">
    <source>
        <dbReference type="EMBL" id="HIU99165.1"/>
    </source>
</evidence>
<accession>A0A9D1NA86</accession>
<evidence type="ECO:0000256" key="1">
    <source>
        <dbReference type="SAM" id="SignalP"/>
    </source>
</evidence>
<name>A0A9D1NA86_9FIRM</name>
<dbReference type="EMBL" id="DVOE01000074">
    <property type="protein sequence ID" value="HIU99165.1"/>
    <property type="molecule type" value="Genomic_DNA"/>
</dbReference>
<dbReference type="Proteomes" id="UP000886857">
    <property type="component" value="Unassembled WGS sequence"/>
</dbReference>
<gene>
    <name evidence="2" type="ORF">IAC73_04925</name>
</gene>
<dbReference type="AlphaFoldDB" id="A0A9D1NA86"/>
<reference evidence="2" key="1">
    <citation type="submission" date="2020-10" db="EMBL/GenBank/DDBJ databases">
        <authorList>
            <person name="Gilroy R."/>
        </authorList>
    </citation>
    <scope>NUCLEOTIDE SEQUENCE</scope>
    <source>
        <strain evidence="2">10406</strain>
    </source>
</reference>
<feature type="chain" id="PRO_5039240476" evidence="1">
    <location>
        <begin position="26"/>
        <end position="820"/>
    </location>
</feature>
<keyword evidence="1" id="KW-0732">Signal</keyword>
<feature type="signal peptide" evidence="1">
    <location>
        <begin position="1"/>
        <end position="25"/>
    </location>
</feature>
<proteinExistence type="predicted"/>